<dbReference type="PANTHER" id="PTHR11941:SF54">
    <property type="entry name" value="ENOYL-COA HYDRATASE, MITOCHONDRIAL"/>
    <property type="match status" value="1"/>
</dbReference>
<dbReference type="InterPro" id="IPR014748">
    <property type="entry name" value="Enoyl-CoA_hydra_C"/>
</dbReference>
<dbReference type="SUPFAM" id="SSF52096">
    <property type="entry name" value="ClpP/crotonase"/>
    <property type="match status" value="1"/>
</dbReference>
<dbReference type="PANTHER" id="PTHR11941">
    <property type="entry name" value="ENOYL-COA HYDRATASE-RELATED"/>
    <property type="match status" value="1"/>
</dbReference>
<evidence type="ECO:0000256" key="1">
    <source>
        <dbReference type="ARBA" id="ARBA00005254"/>
    </source>
</evidence>
<proteinExistence type="inferred from homology"/>
<dbReference type="Pfam" id="PF00378">
    <property type="entry name" value="ECH_1"/>
    <property type="match status" value="1"/>
</dbReference>
<reference evidence="4 5" key="1">
    <citation type="submission" date="2022-12" db="EMBL/GenBank/DDBJ databases">
        <title>Hymenobacter canadensis sp. nov. isolated from lake water of the Cambridge Bay, Canada.</title>
        <authorList>
            <person name="Kim W.H."/>
            <person name="Lee Y.M."/>
        </authorList>
    </citation>
    <scope>NUCLEOTIDE SEQUENCE [LARGE SCALE GENOMIC DNA]</scope>
    <source>
        <strain evidence="4 5">PAMC 29467</strain>
    </source>
</reference>
<organism evidence="4 5">
    <name type="scientific">Hymenobacter canadensis</name>
    <dbReference type="NCBI Taxonomy" id="2999067"/>
    <lineage>
        <taxon>Bacteria</taxon>
        <taxon>Pseudomonadati</taxon>
        <taxon>Bacteroidota</taxon>
        <taxon>Cytophagia</taxon>
        <taxon>Cytophagales</taxon>
        <taxon>Hymenobacteraceae</taxon>
        <taxon>Hymenobacter</taxon>
    </lineage>
</organism>
<evidence type="ECO:0000313" key="4">
    <source>
        <dbReference type="EMBL" id="WBA41613.1"/>
    </source>
</evidence>
<dbReference type="Proteomes" id="UP001211005">
    <property type="component" value="Chromosome"/>
</dbReference>
<accession>A0ABY7LMD6</accession>
<evidence type="ECO:0000256" key="2">
    <source>
        <dbReference type="ARBA" id="ARBA00023239"/>
    </source>
</evidence>
<dbReference type="CDD" id="cd06558">
    <property type="entry name" value="crotonase-like"/>
    <property type="match status" value="1"/>
</dbReference>
<dbReference type="EMBL" id="CP114767">
    <property type="protein sequence ID" value="WBA41613.1"/>
    <property type="molecule type" value="Genomic_DNA"/>
</dbReference>
<evidence type="ECO:0000313" key="5">
    <source>
        <dbReference type="Proteomes" id="UP001211005"/>
    </source>
</evidence>
<gene>
    <name evidence="4" type="ORF">O3303_17580</name>
</gene>
<dbReference type="InterPro" id="IPR001753">
    <property type="entry name" value="Enoyl-CoA_hydra/iso"/>
</dbReference>
<dbReference type="PROSITE" id="PS00166">
    <property type="entry name" value="ENOYL_COA_HYDRATASE"/>
    <property type="match status" value="1"/>
</dbReference>
<comment type="similarity">
    <text evidence="1 3">Belongs to the enoyl-CoA hydratase/isomerase family.</text>
</comment>
<dbReference type="InterPro" id="IPR029045">
    <property type="entry name" value="ClpP/crotonase-like_dom_sf"/>
</dbReference>
<keyword evidence="2" id="KW-0456">Lyase</keyword>
<protein>
    <submittedName>
        <fullName evidence="4">Enoyl-CoA hydratase-related protein</fullName>
    </submittedName>
</protein>
<evidence type="ECO:0000256" key="3">
    <source>
        <dbReference type="RuleBase" id="RU003707"/>
    </source>
</evidence>
<sequence length="263" mass="27853">MATFENLLVELDAETGIQTITLNRPTKLNALNAATITEIGQAVQQALNNTAVRGIILTGSGDKAFVAGADIAELAAIPSEALARRASEQGQEVFCLIEESSKPVIAAVNGFALGGGCELAMACHMRIASETARFGQPEVNLGLIPGYGGTQRLAQLIGKGKALELLLTADMIKADEALRLGLVNHVVPQAELLPFTRTLLTRILTKAPLALSLCIDSVNALYSDTRHGYQVEANAFGQCFASNDFKEGTQAFLEKRPAAFKGN</sequence>
<dbReference type="Gene3D" id="3.90.226.10">
    <property type="entry name" value="2-enoyl-CoA Hydratase, Chain A, domain 1"/>
    <property type="match status" value="1"/>
</dbReference>
<keyword evidence="5" id="KW-1185">Reference proteome</keyword>
<dbReference type="InterPro" id="IPR018376">
    <property type="entry name" value="Enoyl-CoA_hyd/isom_CS"/>
</dbReference>
<dbReference type="Gene3D" id="1.10.12.10">
    <property type="entry name" value="Lyase 2-enoyl-coa Hydratase, Chain A, domain 2"/>
    <property type="match status" value="1"/>
</dbReference>
<dbReference type="RefSeq" id="WP_269559677.1">
    <property type="nucleotide sequence ID" value="NZ_CP114767.1"/>
</dbReference>
<name>A0ABY7LMD6_9BACT</name>